<protein>
    <submittedName>
        <fullName evidence="1">Sterile alpha motif domain containing 8</fullName>
    </submittedName>
</protein>
<reference evidence="1" key="1">
    <citation type="submission" date="2016-05" db="EMBL/GenBank/DDBJ databases">
        <authorList>
            <person name="Lavstsen T."/>
            <person name="Jespersen J.S."/>
        </authorList>
    </citation>
    <scope>NUCLEOTIDE SEQUENCE</scope>
    <source>
        <tissue evidence="1">Brain</tissue>
    </source>
</reference>
<gene>
    <name evidence="1" type="primary">SAMD8</name>
</gene>
<dbReference type="AlphaFoldDB" id="A0A1A8B4Y0"/>
<reference evidence="1" key="2">
    <citation type="submission" date="2016-06" db="EMBL/GenBank/DDBJ databases">
        <title>The genome of a short-lived fish provides insights into sex chromosome evolution and the genetic control of aging.</title>
        <authorList>
            <person name="Reichwald K."/>
            <person name="Felder M."/>
            <person name="Petzold A."/>
            <person name="Koch P."/>
            <person name="Groth M."/>
            <person name="Platzer M."/>
        </authorList>
    </citation>
    <scope>NUCLEOTIDE SEQUENCE</scope>
    <source>
        <tissue evidence="1">Brain</tissue>
    </source>
</reference>
<evidence type="ECO:0000313" key="1">
    <source>
        <dbReference type="EMBL" id="SBP62314.1"/>
    </source>
</evidence>
<organism evidence="1">
    <name type="scientific">Nothobranchius furzeri</name>
    <name type="common">Turquoise killifish</name>
    <dbReference type="NCBI Taxonomy" id="105023"/>
    <lineage>
        <taxon>Eukaryota</taxon>
        <taxon>Metazoa</taxon>
        <taxon>Chordata</taxon>
        <taxon>Craniata</taxon>
        <taxon>Vertebrata</taxon>
        <taxon>Euteleostomi</taxon>
        <taxon>Actinopterygii</taxon>
        <taxon>Neopterygii</taxon>
        <taxon>Teleostei</taxon>
        <taxon>Neoteleostei</taxon>
        <taxon>Acanthomorphata</taxon>
        <taxon>Ovalentaria</taxon>
        <taxon>Atherinomorphae</taxon>
        <taxon>Cyprinodontiformes</taxon>
        <taxon>Nothobranchiidae</taxon>
        <taxon>Nothobranchius</taxon>
    </lineage>
</organism>
<accession>A0A1A8B4Y0</accession>
<sequence length="83" mass="9265">MVKIAEFIHFLIKFTCRSTRRERQACLCSLSCHTHTHNNGSFPPGPARTTGACSHTRLRIGQKTRWCLSLTKVALSSVCVCVC</sequence>
<name>A0A1A8B4Y0_NOTFU</name>
<dbReference type="EMBL" id="HADY01023829">
    <property type="protein sequence ID" value="SBP62314.1"/>
    <property type="molecule type" value="Transcribed_RNA"/>
</dbReference>
<proteinExistence type="predicted"/>
<feature type="non-terminal residue" evidence="1">
    <location>
        <position position="83"/>
    </location>
</feature>